<dbReference type="eggNOG" id="ENOG502QRS9">
    <property type="taxonomic scope" value="Eukaryota"/>
</dbReference>
<comment type="similarity">
    <text evidence="1">Belongs to the dysbindin family.</text>
</comment>
<dbReference type="HOGENOM" id="CLU_1236425_0_0_1"/>
<dbReference type="PANTHER" id="PTHR16294">
    <property type="entry name" value="DYSTROBREVIN BINDING PROTEIN 1 DYSBINDIN"/>
    <property type="match status" value="1"/>
</dbReference>
<keyword evidence="4" id="KW-1185">Reference proteome</keyword>
<evidence type="ECO:0000313" key="3">
    <source>
        <dbReference type="EnsemblMetazoa" id="SMAR007631-PA"/>
    </source>
</evidence>
<evidence type="ECO:0000313" key="4">
    <source>
        <dbReference type="Proteomes" id="UP000014500"/>
    </source>
</evidence>
<dbReference type="GO" id="GO:0005737">
    <property type="term" value="C:cytoplasm"/>
    <property type="evidence" value="ECO:0007669"/>
    <property type="project" value="InterPro"/>
</dbReference>
<reference evidence="3" key="2">
    <citation type="submission" date="2015-02" db="UniProtKB">
        <authorList>
            <consortium name="EnsemblMetazoa"/>
        </authorList>
    </citation>
    <scope>IDENTIFICATION</scope>
</reference>
<protein>
    <submittedName>
        <fullName evidence="3">Uncharacterized protein</fullName>
    </submittedName>
</protein>
<dbReference type="OMA" id="ENWKLDH"/>
<proteinExistence type="inferred from homology"/>
<feature type="coiled-coil region" evidence="2">
    <location>
        <begin position="134"/>
        <end position="181"/>
    </location>
</feature>
<dbReference type="EMBL" id="JH431796">
    <property type="status" value="NOT_ANNOTATED_CDS"/>
    <property type="molecule type" value="Genomic_DNA"/>
</dbReference>
<dbReference type="PANTHER" id="PTHR16294:SF6">
    <property type="entry name" value="DYNAMIN N-TERMINAL DOMAIN-CONTAINING PROTEIN"/>
    <property type="match status" value="1"/>
</dbReference>
<sequence length="224" mass="26500">MAHSGKVDLGFSTAMLESFRGRFNVFRKKKPTKNREVKEKNQHECNENAGADVLARYQREWMLLHQIAEENADKAKTVYDFINKLRSQCDKQHELLGQLTCQLTLVPKLSQYVQSLAEETDELGKTFEKVNSALVNLEHVIEIQELQEKRLEQKFQLTLFKERKTADLERLKLELANEHVQKVRAYESRQQTLLKEREETFREVFEEELNHYKIHGRIEIILKD</sequence>
<keyword evidence="2" id="KW-0175">Coiled coil</keyword>
<dbReference type="EnsemblMetazoa" id="SMAR007631-RA">
    <property type="protein sequence ID" value="SMAR007631-PA"/>
    <property type="gene ID" value="SMAR007631"/>
</dbReference>
<evidence type="ECO:0000256" key="1">
    <source>
        <dbReference type="ARBA" id="ARBA00008686"/>
    </source>
</evidence>
<dbReference type="PhylomeDB" id="T1J255"/>
<dbReference type="AlphaFoldDB" id="T1J255"/>
<evidence type="ECO:0000256" key="2">
    <source>
        <dbReference type="SAM" id="Coils"/>
    </source>
</evidence>
<name>T1J255_STRMM</name>
<dbReference type="STRING" id="126957.T1J255"/>
<accession>T1J255</accession>
<dbReference type="InterPro" id="IPR007531">
    <property type="entry name" value="Dysbindin"/>
</dbReference>
<dbReference type="Proteomes" id="UP000014500">
    <property type="component" value="Unassembled WGS sequence"/>
</dbReference>
<reference evidence="4" key="1">
    <citation type="submission" date="2011-05" db="EMBL/GenBank/DDBJ databases">
        <authorList>
            <person name="Richards S.R."/>
            <person name="Qu J."/>
            <person name="Jiang H."/>
            <person name="Jhangiani S.N."/>
            <person name="Agravi P."/>
            <person name="Goodspeed R."/>
            <person name="Gross S."/>
            <person name="Mandapat C."/>
            <person name="Jackson L."/>
            <person name="Mathew T."/>
            <person name="Pu L."/>
            <person name="Thornton R."/>
            <person name="Saada N."/>
            <person name="Wilczek-Boney K.B."/>
            <person name="Lee S."/>
            <person name="Kovar C."/>
            <person name="Wu Y."/>
            <person name="Scherer S.E."/>
            <person name="Worley K.C."/>
            <person name="Muzny D.M."/>
            <person name="Gibbs R."/>
        </authorList>
    </citation>
    <scope>NUCLEOTIDE SEQUENCE</scope>
    <source>
        <strain evidence="4">Brora</strain>
    </source>
</reference>
<organism evidence="3 4">
    <name type="scientific">Strigamia maritima</name>
    <name type="common">European centipede</name>
    <name type="synonym">Geophilus maritimus</name>
    <dbReference type="NCBI Taxonomy" id="126957"/>
    <lineage>
        <taxon>Eukaryota</taxon>
        <taxon>Metazoa</taxon>
        <taxon>Ecdysozoa</taxon>
        <taxon>Arthropoda</taxon>
        <taxon>Myriapoda</taxon>
        <taxon>Chilopoda</taxon>
        <taxon>Pleurostigmophora</taxon>
        <taxon>Geophilomorpha</taxon>
        <taxon>Linotaeniidae</taxon>
        <taxon>Strigamia</taxon>
    </lineage>
</organism>